<keyword evidence="1" id="KW-1133">Transmembrane helix</keyword>
<protein>
    <submittedName>
        <fullName evidence="2">Uncharacterized protein</fullName>
    </submittedName>
</protein>
<keyword evidence="1" id="KW-0472">Membrane</keyword>
<organism evidence="2 3">
    <name type="scientific">Halalkalibacter akibai (strain ATCC 43226 / DSM 21942 / CIP 109018 / JCM 9157 / 1139)</name>
    <name type="common">Bacillus akibai</name>
    <dbReference type="NCBI Taxonomy" id="1236973"/>
    <lineage>
        <taxon>Bacteria</taxon>
        <taxon>Bacillati</taxon>
        <taxon>Bacillota</taxon>
        <taxon>Bacilli</taxon>
        <taxon>Bacillales</taxon>
        <taxon>Bacillaceae</taxon>
        <taxon>Halalkalibacter</taxon>
    </lineage>
</organism>
<accession>W4QM71</accession>
<proteinExistence type="predicted"/>
<dbReference type="AlphaFoldDB" id="W4QM71"/>
<evidence type="ECO:0000313" key="3">
    <source>
        <dbReference type="Proteomes" id="UP000018896"/>
    </source>
</evidence>
<dbReference type="Proteomes" id="UP000018896">
    <property type="component" value="Unassembled WGS sequence"/>
</dbReference>
<evidence type="ECO:0000256" key="1">
    <source>
        <dbReference type="SAM" id="Phobius"/>
    </source>
</evidence>
<feature type="transmembrane region" description="Helical" evidence="1">
    <location>
        <begin position="54"/>
        <end position="73"/>
    </location>
</feature>
<keyword evidence="3" id="KW-1185">Reference proteome</keyword>
<reference evidence="2 3" key="1">
    <citation type="journal article" date="2014" name="Genome Announc.">
        <title>Draft Genome Sequences of Three Alkaliphilic Bacillus Strains, Bacillus wakoensis JCM 9140T, Bacillus akibai JCM 9157T, and Bacillus hemicellulosilyticus JCM 9152T.</title>
        <authorList>
            <person name="Yuki M."/>
            <person name="Oshima K."/>
            <person name="Suda W."/>
            <person name="Oshida Y."/>
            <person name="Kitamura K."/>
            <person name="Iida T."/>
            <person name="Hattori M."/>
            <person name="Ohkuma M."/>
        </authorList>
    </citation>
    <scope>NUCLEOTIDE SEQUENCE [LARGE SCALE GENOMIC DNA]</scope>
    <source>
        <strain evidence="2 3">JCM 9157</strain>
    </source>
</reference>
<gene>
    <name evidence="2" type="ORF">JCM9157_185</name>
</gene>
<comment type="caution">
    <text evidence="2">The sequence shown here is derived from an EMBL/GenBank/DDBJ whole genome shotgun (WGS) entry which is preliminary data.</text>
</comment>
<keyword evidence="1" id="KW-0812">Transmembrane</keyword>
<dbReference type="eggNOG" id="ENOG50333AV">
    <property type="taxonomic scope" value="Bacteria"/>
</dbReference>
<feature type="transmembrane region" description="Helical" evidence="1">
    <location>
        <begin position="28"/>
        <end position="47"/>
    </location>
</feature>
<feature type="transmembrane region" description="Helical" evidence="1">
    <location>
        <begin position="93"/>
        <end position="110"/>
    </location>
</feature>
<evidence type="ECO:0000313" key="2">
    <source>
        <dbReference type="EMBL" id="GAE33196.1"/>
    </source>
</evidence>
<dbReference type="EMBL" id="BAUV01000001">
    <property type="protein sequence ID" value="GAE33196.1"/>
    <property type="molecule type" value="Genomic_DNA"/>
</dbReference>
<sequence length="123" mass="14703">MCVYVFLEGTFGEKKKWWWFHFNVKPNVLGEVPLIIGPFFVGSLWILKYTFGNFKLYLLTNLIVDSIFTYFGLTWFKKIGYVSLVRLSKLQLSLVFMIKSFVMYGFQVLYEKVFSNRTWKQAY</sequence>
<name>W4QM71_HALA3</name>